<dbReference type="KEGG" id="dci:103510492"/>
<reference evidence="8" key="1">
    <citation type="submission" date="2025-08" db="UniProtKB">
        <authorList>
            <consortium name="RefSeq"/>
        </authorList>
    </citation>
    <scope>IDENTIFICATION</scope>
</reference>
<dbReference type="STRING" id="121845.A0A1S3D372"/>
<accession>A0A1S3D372</accession>
<proteinExistence type="predicted"/>
<dbReference type="RefSeq" id="XP_008473391.1">
    <property type="nucleotide sequence ID" value="XM_008475169.3"/>
</dbReference>
<feature type="compositionally biased region" description="Basic and acidic residues" evidence="6">
    <location>
        <begin position="8"/>
        <end position="37"/>
    </location>
</feature>
<comment type="subcellular location">
    <subcellularLocation>
        <location evidence="1">Nucleus</location>
    </subcellularLocation>
</comment>
<keyword evidence="2" id="KW-0479">Metal-binding</keyword>
<evidence type="ECO:0000313" key="8">
    <source>
        <dbReference type="RefSeq" id="XP_008473391.1"/>
    </source>
</evidence>
<evidence type="ECO:0000256" key="3">
    <source>
        <dbReference type="ARBA" id="ARBA00022771"/>
    </source>
</evidence>
<dbReference type="GO" id="GO:0005634">
    <property type="term" value="C:nucleus"/>
    <property type="evidence" value="ECO:0007669"/>
    <property type="project" value="UniProtKB-SubCell"/>
</dbReference>
<evidence type="ECO:0000313" key="7">
    <source>
        <dbReference type="Proteomes" id="UP000079169"/>
    </source>
</evidence>
<dbReference type="PANTHER" id="PTHR13340:SF2">
    <property type="entry name" value="GATA ZINC FINGER DOMAIN-CONTAINING PROTEIN 1"/>
    <property type="match status" value="1"/>
</dbReference>
<evidence type="ECO:0000256" key="1">
    <source>
        <dbReference type="ARBA" id="ARBA00004123"/>
    </source>
</evidence>
<gene>
    <name evidence="8" type="primary">LOC103510492</name>
</gene>
<keyword evidence="4" id="KW-0862">Zinc</keyword>
<dbReference type="InterPro" id="IPR039050">
    <property type="entry name" value="GATAD1"/>
</dbReference>
<evidence type="ECO:0000256" key="5">
    <source>
        <dbReference type="ARBA" id="ARBA00023242"/>
    </source>
</evidence>
<dbReference type="AlphaFoldDB" id="A0A1S3D372"/>
<feature type="region of interest" description="Disordered" evidence="6">
    <location>
        <begin position="1"/>
        <end position="43"/>
    </location>
</feature>
<evidence type="ECO:0000256" key="2">
    <source>
        <dbReference type="ARBA" id="ARBA00022723"/>
    </source>
</evidence>
<keyword evidence="5" id="KW-0539">Nucleus</keyword>
<dbReference type="Proteomes" id="UP000079169">
    <property type="component" value="Unplaced"/>
</dbReference>
<dbReference type="GO" id="GO:0008270">
    <property type="term" value="F:zinc ion binding"/>
    <property type="evidence" value="ECO:0007669"/>
    <property type="project" value="UniProtKB-KW"/>
</dbReference>
<sequence>MGPKKRKMTDDKENGFKDEKKNNDNKSEVADPEGERIDTDDEDYELAIRLEMNDLDDTDSSLRRSKRIKTKVPTTYDGVFKVPSKPPVRYRTRSSVSGVMRSPMNKRKKKDMPLKPQDVTTFPGNCDLPMIMESLSNQGTTYQVGDIVSLVDNDYNVYYCMIRALLMDKFCEKSAVITWLLCTKSSPPPNQGFDPWTYIIGPDEELPRKLEYFEFVMHNPGGYYAPKPMFPKLHAQSQKEFFMHYFKDTSYHKILKMTS</sequence>
<organism evidence="7 8">
    <name type="scientific">Diaphorina citri</name>
    <name type="common">Asian citrus psyllid</name>
    <dbReference type="NCBI Taxonomy" id="121845"/>
    <lineage>
        <taxon>Eukaryota</taxon>
        <taxon>Metazoa</taxon>
        <taxon>Ecdysozoa</taxon>
        <taxon>Arthropoda</taxon>
        <taxon>Hexapoda</taxon>
        <taxon>Insecta</taxon>
        <taxon>Pterygota</taxon>
        <taxon>Neoptera</taxon>
        <taxon>Paraneoptera</taxon>
        <taxon>Hemiptera</taxon>
        <taxon>Sternorrhyncha</taxon>
        <taxon>Psylloidea</taxon>
        <taxon>Psyllidae</taxon>
        <taxon>Diaphorininae</taxon>
        <taxon>Diaphorina</taxon>
    </lineage>
</organism>
<evidence type="ECO:0000256" key="6">
    <source>
        <dbReference type="SAM" id="MobiDB-lite"/>
    </source>
</evidence>
<dbReference type="PaxDb" id="121845-A0A1S3D372"/>
<evidence type="ECO:0000256" key="4">
    <source>
        <dbReference type="ARBA" id="ARBA00022833"/>
    </source>
</evidence>
<dbReference type="GO" id="GO:0006325">
    <property type="term" value="P:chromatin organization"/>
    <property type="evidence" value="ECO:0007669"/>
    <property type="project" value="TreeGrafter"/>
</dbReference>
<protein>
    <submittedName>
        <fullName evidence="8">GATA zinc finger domain-containing protein 1-like</fullName>
    </submittedName>
</protein>
<keyword evidence="3" id="KW-0863">Zinc-finger</keyword>
<keyword evidence="7" id="KW-1185">Reference proteome</keyword>
<name>A0A1S3D372_DIACI</name>
<dbReference type="GeneID" id="103510492"/>
<dbReference type="PANTHER" id="PTHR13340">
    <property type="entry name" value="GATA ZINC FINGER DOMAIN-CONTAINING"/>
    <property type="match status" value="1"/>
</dbReference>